<sequence length="403" mass="43870">MTHWQNRRIHRARLIDRPGLYDLTCDDRGLVAEIDPHDPKIFGVGDRADTLLNADAIDLHGDWLSPGGVDLQINGALGLAFPDLTLADLPQVDRICQLLWRQGVQAFLPTIVTTAIEKVHQSLTTLAAYQDYRTQYPAGDRAEIWGAHLEGPFLNPQKRGAHPQQFLLPLTVNQVAAVVGSHAAQVAKMTLAPELDPTGEAIDWLRSRGITVSLGHSQATAAEAMAAFDRGATMVTHAFNAMPPLHHREPGLLGAAIVRSGVRCGFIADGVHVCPTMLQVLLRASEGPRGLFMVSDALAPLGLPDGIYPWDERTIEVKNGTARLSDGTLSGTTLSLLEGVLNLIRWQLCAPEQAIALATIAPRRALGRLPESADPYGGESPAQLLRWHRQPDGQWTWRRLQGP</sequence>
<evidence type="ECO:0000256" key="2">
    <source>
        <dbReference type="ARBA" id="ARBA00022723"/>
    </source>
</evidence>
<evidence type="ECO:0000313" key="5">
    <source>
        <dbReference type="Proteomes" id="UP001604335"/>
    </source>
</evidence>
<organism evidence="4 5">
    <name type="scientific">Limnothrix redekei LRLZ20PSL1</name>
    <dbReference type="NCBI Taxonomy" id="3112953"/>
    <lineage>
        <taxon>Bacteria</taxon>
        <taxon>Bacillati</taxon>
        <taxon>Cyanobacteriota</taxon>
        <taxon>Cyanophyceae</taxon>
        <taxon>Pseudanabaenales</taxon>
        <taxon>Pseudanabaenaceae</taxon>
        <taxon>Limnothrix</taxon>
    </lineage>
</organism>
<comment type="similarity">
    <text evidence="1">Belongs to the metallo-dependent hydrolases superfamily. NagA family.</text>
</comment>
<evidence type="ECO:0000313" key="4">
    <source>
        <dbReference type="EMBL" id="MFG3818493.1"/>
    </source>
</evidence>
<dbReference type="PANTHER" id="PTHR11113:SF14">
    <property type="entry name" value="N-ACETYLGLUCOSAMINE-6-PHOSPHATE DEACETYLASE"/>
    <property type="match status" value="1"/>
</dbReference>
<keyword evidence="3 4" id="KW-0378">Hydrolase</keyword>
<dbReference type="CDD" id="cd00854">
    <property type="entry name" value="NagA"/>
    <property type="match status" value="1"/>
</dbReference>
<reference evidence="5" key="1">
    <citation type="journal article" date="2024" name="Algal Res.">
        <title>Biochemical, toxicological and genomic investigation of a high-biomass producing Limnothrix strain isolated from Italian shallow drinking water reservoir.</title>
        <authorList>
            <person name="Simonazzi M."/>
            <person name="Shishido T.K."/>
            <person name="Delbaje E."/>
            <person name="Wahlsten M."/>
            <person name="Fewer D.P."/>
            <person name="Sivonen K."/>
            <person name="Pezzolesi L."/>
            <person name="Pistocchi R."/>
        </authorList>
    </citation>
    <scope>NUCLEOTIDE SEQUENCE [LARGE SCALE GENOMIC DNA]</scope>
    <source>
        <strain evidence="5">LRLZ20PSL1</strain>
    </source>
</reference>
<dbReference type="InterPro" id="IPR032466">
    <property type="entry name" value="Metal_Hydrolase"/>
</dbReference>
<accession>A0ABW7CEN9</accession>
<comment type="caution">
    <text evidence="4">The sequence shown here is derived from an EMBL/GenBank/DDBJ whole genome shotgun (WGS) entry which is preliminary data.</text>
</comment>
<dbReference type="Gene3D" id="3.20.20.140">
    <property type="entry name" value="Metal-dependent hydrolases"/>
    <property type="match status" value="1"/>
</dbReference>
<dbReference type="Proteomes" id="UP001604335">
    <property type="component" value="Unassembled WGS sequence"/>
</dbReference>
<proteinExistence type="inferred from homology"/>
<evidence type="ECO:0000256" key="3">
    <source>
        <dbReference type="ARBA" id="ARBA00022801"/>
    </source>
</evidence>
<protein>
    <submittedName>
        <fullName evidence="4">N-acetylglucosamine-6-phosphate deacetylase</fullName>
        <ecNumber evidence="4">3.5.1.25</ecNumber>
    </submittedName>
</protein>
<dbReference type="RefSeq" id="WP_393013888.1">
    <property type="nucleotide sequence ID" value="NZ_JAZAQF010000078.1"/>
</dbReference>
<keyword evidence="2" id="KW-0479">Metal-binding</keyword>
<gene>
    <name evidence="4" type="primary">nagA</name>
    <name evidence="4" type="ORF">VPK24_12650</name>
</gene>
<dbReference type="GO" id="GO:0008448">
    <property type="term" value="F:N-acetylglucosamine-6-phosphate deacetylase activity"/>
    <property type="evidence" value="ECO:0007669"/>
    <property type="project" value="UniProtKB-EC"/>
</dbReference>
<dbReference type="NCBIfam" id="TIGR00221">
    <property type="entry name" value="nagA"/>
    <property type="match status" value="1"/>
</dbReference>
<dbReference type="EC" id="3.5.1.25" evidence="4"/>
<dbReference type="EMBL" id="JAZAQF010000078">
    <property type="protein sequence ID" value="MFG3818493.1"/>
    <property type="molecule type" value="Genomic_DNA"/>
</dbReference>
<evidence type="ECO:0000256" key="1">
    <source>
        <dbReference type="ARBA" id="ARBA00010716"/>
    </source>
</evidence>
<name>A0ABW7CEN9_9CYAN</name>
<keyword evidence="5" id="KW-1185">Reference proteome</keyword>
<dbReference type="InterPro" id="IPR003764">
    <property type="entry name" value="GlcNAc_6-P_deAcase"/>
</dbReference>
<dbReference type="SUPFAM" id="SSF51556">
    <property type="entry name" value="Metallo-dependent hydrolases"/>
    <property type="match status" value="1"/>
</dbReference>
<dbReference type="PANTHER" id="PTHR11113">
    <property type="entry name" value="N-ACETYLGLUCOSAMINE-6-PHOSPHATE DEACETYLASE"/>
    <property type="match status" value="1"/>
</dbReference>